<dbReference type="EMBL" id="HG793165">
    <property type="protein sequence ID" value="CRL29008.1"/>
    <property type="molecule type" value="Genomic_DNA"/>
</dbReference>
<dbReference type="STRING" id="1429867.A0A0G4PS83"/>
<dbReference type="GO" id="GO:0004601">
    <property type="term" value="F:peroxidase activity"/>
    <property type="evidence" value="ECO:0007669"/>
    <property type="project" value="UniProtKB-KW"/>
</dbReference>
<keyword evidence="1" id="KW-0472">Membrane</keyword>
<feature type="transmembrane region" description="Helical" evidence="1">
    <location>
        <begin position="21"/>
        <end position="39"/>
    </location>
</feature>
<accession>A0A0G4PS83</accession>
<dbReference type="AlphaFoldDB" id="A0A0G4PS83"/>
<evidence type="ECO:0000313" key="3">
    <source>
        <dbReference type="Proteomes" id="UP000053732"/>
    </source>
</evidence>
<feature type="transmembrane region" description="Helical" evidence="1">
    <location>
        <begin position="59"/>
        <end position="85"/>
    </location>
</feature>
<dbReference type="Proteomes" id="UP000053732">
    <property type="component" value="Unassembled WGS sequence"/>
</dbReference>
<feature type="transmembrane region" description="Helical" evidence="1">
    <location>
        <begin position="356"/>
        <end position="377"/>
    </location>
</feature>
<proteinExistence type="predicted"/>
<sequence>MQGTRTILPKVGHQNMKMWPFKVDAFLVAALHAIFYQVLTDTPTEGPKSQVPQTYETTISVILSNTFTLLIHFCLGLSFTQYLWYILRRQPLATLTIEHIFTLRSNPLSLFDKTVFRRARPLVMVAIIYWSASIAMGFPPGAITVVSSLQVHTTYKDNMRSLEVNIDETSIKPLMSAPPATIIGVEGRDQPHNFFSSPLNPAVAPILRDANLYSIITPVMKTISGSFNATCAALFHPNSTYTDSDGFEYYNFTTTFPPNGTDRDPFNHSQNSTNDFMPILPIVQYFSDAQISPSFSNISVNNGGLFTINETSINAMLQDVVLSIISYQPNNWTMRVNQTRNEIRNIYTFSRPLNLFLPYGLTLLGSLCAMSFGFYALRSNGVPATDGGFLQLFITAQRSDTVDRIARGGCLGGEENVSTALKNLKIQFGELVKTTDDSEMAVFLTAGFGT</sequence>
<keyword evidence="2" id="KW-0575">Peroxidase</keyword>
<reference evidence="2 3" key="1">
    <citation type="journal article" date="2014" name="Nat. Commun.">
        <title>Multiple recent horizontal transfers of a large genomic region in cheese making fungi.</title>
        <authorList>
            <person name="Cheeseman K."/>
            <person name="Ropars J."/>
            <person name="Renault P."/>
            <person name="Dupont J."/>
            <person name="Gouzy J."/>
            <person name="Branca A."/>
            <person name="Abraham A.L."/>
            <person name="Ceppi M."/>
            <person name="Conseiller E."/>
            <person name="Debuchy R."/>
            <person name="Malagnac F."/>
            <person name="Goarin A."/>
            <person name="Silar P."/>
            <person name="Lacoste S."/>
            <person name="Sallet E."/>
            <person name="Bensimon A."/>
            <person name="Giraud T."/>
            <person name="Brygoo Y."/>
        </authorList>
    </citation>
    <scope>NUCLEOTIDE SEQUENCE [LARGE SCALE GENOMIC DNA]</scope>
    <source>
        <strain evidence="3">FM 013</strain>
    </source>
</reference>
<organism evidence="2 3">
    <name type="scientific">Penicillium camemberti (strain FM 013)</name>
    <dbReference type="NCBI Taxonomy" id="1429867"/>
    <lineage>
        <taxon>Eukaryota</taxon>
        <taxon>Fungi</taxon>
        <taxon>Dikarya</taxon>
        <taxon>Ascomycota</taxon>
        <taxon>Pezizomycotina</taxon>
        <taxon>Eurotiomycetes</taxon>
        <taxon>Eurotiomycetidae</taxon>
        <taxon>Eurotiales</taxon>
        <taxon>Aspergillaceae</taxon>
        <taxon>Penicillium</taxon>
    </lineage>
</organism>
<gene>
    <name evidence="2" type="ORF">PCAMFM013_S032g000044</name>
</gene>
<protein>
    <submittedName>
        <fullName evidence="2">Peroxidases heam-ligand binding site</fullName>
    </submittedName>
</protein>
<name>A0A0G4PS83_PENC3</name>
<evidence type="ECO:0000256" key="1">
    <source>
        <dbReference type="SAM" id="Phobius"/>
    </source>
</evidence>
<keyword evidence="1" id="KW-1133">Transmembrane helix</keyword>
<keyword evidence="3" id="KW-1185">Reference proteome</keyword>
<feature type="transmembrane region" description="Helical" evidence="1">
    <location>
        <begin position="122"/>
        <end position="143"/>
    </location>
</feature>
<evidence type="ECO:0000313" key="2">
    <source>
        <dbReference type="EMBL" id="CRL29008.1"/>
    </source>
</evidence>
<keyword evidence="1" id="KW-0812">Transmembrane</keyword>
<keyword evidence="2" id="KW-0560">Oxidoreductase</keyword>
<dbReference type="PANTHER" id="PTHR35041">
    <property type="entry name" value="MEDIATOR OF RNA POLYMERASE II TRANSCRIPTION SUBUNIT 1"/>
    <property type="match status" value="1"/>
</dbReference>
<dbReference type="PANTHER" id="PTHR35041:SF6">
    <property type="entry name" value="FORMYLMETHIONINE DEFORMYLASE-LIKE PROTEIN-RELATED"/>
    <property type="match status" value="1"/>
</dbReference>